<protein>
    <submittedName>
        <fullName evidence="1">Uncharacterized protein</fullName>
    </submittedName>
</protein>
<evidence type="ECO:0000313" key="1">
    <source>
        <dbReference type="EMBL" id="MBA4627286.1"/>
    </source>
</evidence>
<name>A0A7C9CW49_OPUST</name>
<dbReference type="EMBL" id="GISG01060957">
    <property type="protein sequence ID" value="MBA4627287.1"/>
    <property type="molecule type" value="Transcribed_RNA"/>
</dbReference>
<proteinExistence type="predicted"/>
<sequence>MRERFSFHSSMAATEASARWIVRRSLIRGERVRPLVTSTGSVGGIECSCFPELLLIFLQRRVGGEWSAELWSVRSTTSWETASESWPMLDNGSAFHRIKRLTSST</sequence>
<organism evidence="1">
    <name type="scientific">Opuntia streptacantha</name>
    <name type="common">Prickly pear cactus</name>
    <name type="synonym">Opuntia cardona</name>
    <dbReference type="NCBI Taxonomy" id="393608"/>
    <lineage>
        <taxon>Eukaryota</taxon>
        <taxon>Viridiplantae</taxon>
        <taxon>Streptophyta</taxon>
        <taxon>Embryophyta</taxon>
        <taxon>Tracheophyta</taxon>
        <taxon>Spermatophyta</taxon>
        <taxon>Magnoliopsida</taxon>
        <taxon>eudicotyledons</taxon>
        <taxon>Gunneridae</taxon>
        <taxon>Pentapetalae</taxon>
        <taxon>Caryophyllales</taxon>
        <taxon>Cactineae</taxon>
        <taxon>Cactaceae</taxon>
        <taxon>Opuntioideae</taxon>
        <taxon>Opuntia</taxon>
    </lineage>
</organism>
<dbReference type="AlphaFoldDB" id="A0A7C9CW49"/>
<accession>A0A7C9CW49</accession>
<reference evidence="1" key="2">
    <citation type="submission" date="2020-07" db="EMBL/GenBank/DDBJ databases">
        <authorList>
            <person name="Vera ALvarez R."/>
            <person name="Arias-Moreno D.M."/>
            <person name="Jimenez-Jacinto V."/>
            <person name="Jimenez-Bremont J.F."/>
            <person name="Swaminathan K."/>
            <person name="Moose S.P."/>
            <person name="Guerrero-Gonzalez M.L."/>
            <person name="Marino-Ramirez L."/>
            <person name="Landsman D."/>
            <person name="Rodriguez-Kessler M."/>
            <person name="Delgado-Sanchez P."/>
        </authorList>
    </citation>
    <scope>NUCLEOTIDE SEQUENCE</scope>
    <source>
        <tissue evidence="1">Cladode</tissue>
    </source>
</reference>
<dbReference type="EMBL" id="GISG01060955">
    <property type="protein sequence ID" value="MBA4627286.1"/>
    <property type="molecule type" value="Transcribed_RNA"/>
</dbReference>
<reference evidence="1" key="1">
    <citation type="journal article" date="2013" name="J. Plant Res.">
        <title>Effect of fungi and light on seed germination of three Opuntia species from semiarid lands of central Mexico.</title>
        <authorList>
            <person name="Delgado-Sanchez P."/>
            <person name="Jimenez-Bremont J.F."/>
            <person name="Guerrero-Gonzalez Mde L."/>
            <person name="Flores J."/>
        </authorList>
    </citation>
    <scope>NUCLEOTIDE SEQUENCE</scope>
    <source>
        <tissue evidence="1">Cladode</tissue>
    </source>
</reference>